<feature type="domain" description="Large ribosomal subunit protein mL44 dsRNA binding" evidence="8">
    <location>
        <begin position="231"/>
        <end position="308"/>
    </location>
</feature>
<keyword evidence="11" id="KW-1185">Reference proteome</keyword>
<dbReference type="SUPFAM" id="SSF69065">
    <property type="entry name" value="RNase III domain-like"/>
    <property type="match status" value="1"/>
</dbReference>
<evidence type="ECO:0000256" key="7">
    <source>
        <dbReference type="ARBA" id="ARBA00035187"/>
    </source>
</evidence>
<keyword evidence="4" id="KW-0496">Mitochondrion</keyword>
<evidence type="ECO:0000256" key="2">
    <source>
        <dbReference type="ARBA" id="ARBA00022946"/>
    </source>
</evidence>
<evidence type="ECO:0000256" key="5">
    <source>
        <dbReference type="ARBA" id="ARBA00023274"/>
    </source>
</evidence>
<dbReference type="Pfam" id="PF22892">
    <property type="entry name" value="DSRM_MRPL44"/>
    <property type="match status" value="1"/>
</dbReference>
<comment type="caution">
    <text evidence="10">The sequence shown here is derived from an EMBL/GenBank/DDBJ whole genome shotgun (WGS) entry which is preliminary data.</text>
</comment>
<proteinExistence type="inferred from homology"/>
<dbReference type="GO" id="GO:0005840">
    <property type="term" value="C:ribosome"/>
    <property type="evidence" value="ECO:0007669"/>
    <property type="project" value="UniProtKB-KW"/>
</dbReference>
<name>A0A9P0NZI5_ACAOB</name>
<accession>A0A9P0NZI5</accession>
<dbReference type="AlphaFoldDB" id="A0A9P0NZI5"/>
<dbReference type="InterPro" id="IPR044444">
    <property type="entry name" value="Ribosomal_mL44_DSRM_metazoa"/>
</dbReference>
<evidence type="ECO:0000256" key="6">
    <source>
        <dbReference type="ARBA" id="ARBA00024034"/>
    </source>
</evidence>
<evidence type="ECO:0000313" key="10">
    <source>
        <dbReference type="EMBL" id="CAH1959201.1"/>
    </source>
</evidence>
<gene>
    <name evidence="10" type="ORF">ACAOBT_LOCUS3062</name>
</gene>
<evidence type="ECO:0000256" key="4">
    <source>
        <dbReference type="ARBA" id="ARBA00023128"/>
    </source>
</evidence>
<keyword evidence="2" id="KW-0809">Transit peptide</keyword>
<evidence type="ECO:0000259" key="9">
    <source>
        <dbReference type="Pfam" id="PF22935"/>
    </source>
</evidence>
<keyword evidence="5" id="KW-0687">Ribonucleoprotein</keyword>
<evidence type="ECO:0000256" key="3">
    <source>
        <dbReference type="ARBA" id="ARBA00022980"/>
    </source>
</evidence>
<feature type="domain" description="Large ribosomal subunit protein mL44 endonuclease" evidence="9">
    <location>
        <begin position="73"/>
        <end position="200"/>
    </location>
</feature>
<reference evidence="10" key="1">
    <citation type="submission" date="2022-03" db="EMBL/GenBank/DDBJ databases">
        <authorList>
            <person name="Sayadi A."/>
        </authorList>
    </citation>
    <scope>NUCLEOTIDE SEQUENCE</scope>
</reference>
<dbReference type="CDD" id="cd19874">
    <property type="entry name" value="DSRM_MRPL44"/>
    <property type="match status" value="1"/>
</dbReference>
<dbReference type="InterPro" id="IPR036389">
    <property type="entry name" value="RNase_III_sf"/>
</dbReference>
<evidence type="ECO:0000313" key="11">
    <source>
        <dbReference type="Proteomes" id="UP001152888"/>
    </source>
</evidence>
<sequence length="311" mass="35820">MIYFKKKEKQKMSFYKHSFKLLKNVTSRACYWNRLETRQIHRWVAPTLKVLKHRRDSLGPEPQKPRSSFIEWNYEAELFAFGKRLGDEFDKKLLHQALTSREYANLKEFQAQEKGIELTDNVHNDELIQEGEEIILKTIKEEYKKDYPEDLVNAVCNYLTSEDMLGSLGKGIGLKDIVLTNEFPVETKTLSNAFKAIVATVQRSSNSASAQKFVQDFVLAQMNGKDVYEIWNPAEPYKYLTELLNEKGITSIEPRLCNESAKNTILACFQVGLYSDKKLLGIGWGENVDIAKETAALDAIQRIHKNQPKTQ</sequence>
<dbReference type="GO" id="GO:0004525">
    <property type="term" value="F:ribonuclease III activity"/>
    <property type="evidence" value="ECO:0007669"/>
    <property type="project" value="InterPro"/>
</dbReference>
<keyword evidence="3" id="KW-0689">Ribosomal protein</keyword>
<protein>
    <recommendedName>
        <fullName evidence="7">Large ribosomal subunit protein mL44</fullName>
    </recommendedName>
</protein>
<dbReference type="GO" id="GO:0005739">
    <property type="term" value="C:mitochondrion"/>
    <property type="evidence" value="ECO:0007669"/>
    <property type="project" value="UniProtKB-SubCell"/>
</dbReference>
<dbReference type="InterPro" id="IPR055189">
    <property type="entry name" value="RM44_endonuclase"/>
</dbReference>
<dbReference type="OrthoDB" id="444135at2759"/>
<dbReference type="EMBL" id="CAKOFQ010006681">
    <property type="protein sequence ID" value="CAH1959201.1"/>
    <property type="molecule type" value="Genomic_DNA"/>
</dbReference>
<dbReference type="Gene3D" id="3.30.160.20">
    <property type="match status" value="1"/>
</dbReference>
<comment type="similarity">
    <text evidence="6">Belongs to the ribonuclease III family. Mitochondrion-specific ribosomal protein mL44 subfamily.</text>
</comment>
<dbReference type="GO" id="GO:0003725">
    <property type="term" value="F:double-stranded RNA binding"/>
    <property type="evidence" value="ECO:0007669"/>
    <property type="project" value="InterPro"/>
</dbReference>
<dbReference type="Proteomes" id="UP001152888">
    <property type="component" value="Unassembled WGS sequence"/>
</dbReference>
<evidence type="ECO:0000259" key="8">
    <source>
        <dbReference type="Pfam" id="PF22892"/>
    </source>
</evidence>
<dbReference type="GO" id="GO:0006396">
    <property type="term" value="P:RNA processing"/>
    <property type="evidence" value="ECO:0007669"/>
    <property type="project" value="InterPro"/>
</dbReference>
<evidence type="ECO:0000256" key="1">
    <source>
        <dbReference type="ARBA" id="ARBA00004173"/>
    </source>
</evidence>
<organism evidence="10 11">
    <name type="scientific">Acanthoscelides obtectus</name>
    <name type="common">Bean weevil</name>
    <name type="synonym">Bruchus obtectus</name>
    <dbReference type="NCBI Taxonomy" id="200917"/>
    <lineage>
        <taxon>Eukaryota</taxon>
        <taxon>Metazoa</taxon>
        <taxon>Ecdysozoa</taxon>
        <taxon>Arthropoda</taxon>
        <taxon>Hexapoda</taxon>
        <taxon>Insecta</taxon>
        <taxon>Pterygota</taxon>
        <taxon>Neoptera</taxon>
        <taxon>Endopterygota</taxon>
        <taxon>Coleoptera</taxon>
        <taxon>Polyphaga</taxon>
        <taxon>Cucujiformia</taxon>
        <taxon>Chrysomeloidea</taxon>
        <taxon>Chrysomelidae</taxon>
        <taxon>Bruchinae</taxon>
        <taxon>Bruchini</taxon>
        <taxon>Acanthoscelides</taxon>
    </lineage>
</organism>
<dbReference type="Pfam" id="PF22935">
    <property type="entry name" value="RM44_endonuclase"/>
    <property type="match status" value="1"/>
</dbReference>
<dbReference type="Gene3D" id="1.10.1520.10">
    <property type="entry name" value="Ribonuclease III domain"/>
    <property type="match status" value="1"/>
</dbReference>
<dbReference type="GO" id="GO:1990904">
    <property type="term" value="C:ribonucleoprotein complex"/>
    <property type="evidence" value="ECO:0007669"/>
    <property type="project" value="UniProtKB-KW"/>
</dbReference>
<comment type="subcellular location">
    <subcellularLocation>
        <location evidence="1">Mitochondrion</location>
    </subcellularLocation>
</comment>